<feature type="transmembrane region" description="Helical" evidence="7">
    <location>
        <begin position="199"/>
        <end position="218"/>
    </location>
</feature>
<reference evidence="8 9" key="1">
    <citation type="journal article" date="2014" name="Genome Biol. Evol.">
        <title>The secreted proteins of Achlya hypogyna and Thraustotheca clavata identify the ancestral oomycete secretome and reveal gene acquisitions by horizontal gene transfer.</title>
        <authorList>
            <person name="Misner I."/>
            <person name="Blouin N."/>
            <person name="Leonard G."/>
            <person name="Richards T.A."/>
            <person name="Lane C.E."/>
        </authorList>
    </citation>
    <scope>NUCLEOTIDE SEQUENCE [LARGE SCALE GENOMIC DNA]</scope>
    <source>
        <strain evidence="8 9">ATCC 48635</strain>
    </source>
</reference>
<protein>
    <submittedName>
        <fullName evidence="8">Transmembrane protein</fullName>
    </submittedName>
</protein>
<dbReference type="InterPro" id="IPR036259">
    <property type="entry name" value="MFS_trans_sf"/>
</dbReference>
<evidence type="ECO:0000256" key="1">
    <source>
        <dbReference type="ARBA" id="ARBA00004141"/>
    </source>
</evidence>
<evidence type="ECO:0000313" key="9">
    <source>
        <dbReference type="Proteomes" id="UP000243579"/>
    </source>
</evidence>
<feature type="transmembrane region" description="Helical" evidence="7">
    <location>
        <begin position="1118"/>
        <end position="1142"/>
    </location>
</feature>
<comment type="similarity">
    <text evidence="2">Belongs to the major facilitator superfamily. Folate-biopterin transporter (TC 2.A.71) family.</text>
</comment>
<organism evidence="8 9">
    <name type="scientific">Achlya hypogyna</name>
    <name type="common">Oomycete</name>
    <name type="synonym">Protoachlya hypogyna</name>
    <dbReference type="NCBI Taxonomy" id="1202772"/>
    <lineage>
        <taxon>Eukaryota</taxon>
        <taxon>Sar</taxon>
        <taxon>Stramenopiles</taxon>
        <taxon>Oomycota</taxon>
        <taxon>Saprolegniomycetes</taxon>
        <taxon>Saprolegniales</taxon>
        <taxon>Achlyaceae</taxon>
        <taxon>Achlya</taxon>
    </lineage>
</organism>
<dbReference type="PANTHER" id="PTHR31585:SF5">
    <property type="entry name" value="RNA-BINDING S4 DOMAIN-CONTAINING PROTEIN"/>
    <property type="match status" value="1"/>
</dbReference>
<keyword evidence="3" id="KW-0813">Transport</keyword>
<feature type="transmembrane region" description="Helical" evidence="7">
    <location>
        <begin position="100"/>
        <end position="123"/>
    </location>
</feature>
<dbReference type="PANTHER" id="PTHR31585">
    <property type="entry name" value="FOLATE-BIOPTERIN TRANSPORTER 1, CHLOROPLASTIC"/>
    <property type="match status" value="1"/>
</dbReference>
<feature type="transmembrane region" description="Helical" evidence="7">
    <location>
        <begin position="1075"/>
        <end position="1097"/>
    </location>
</feature>
<feature type="transmembrane region" description="Helical" evidence="7">
    <location>
        <begin position="538"/>
        <end position="562"/>
    </location>
</feature>
<feature type="transmembrane region" description="Helical" evidence="7">
    <location>
        <begin position="680"/>
        <end position="700"/>
    </location>
</feature>
<evidence type="ECO:0000313" key="8">
    <source>
        <dbReference type="EMBL" id="OQR83974.1"/>
    </source>
</evidence>
<dbReference type="Proteomes" id="UP000243579">
    <property type="component" value="Unassembled WGS sequence"/>
</dbReference>
<keyword evidence="5 7" id="KW-1133">Transmembrane helix</keyword>
<feature type="transmembrane region" description="Helical" evidence="7">
    <location>
        <begin position="496"/>
        <end position="518"/>
    </location>
</feature>
<evidence type="ECO:0000256" key="4">
    <source>
        <dbReference type="ARBA" id="ARBA00022692"/>
    </source>
</evidence>
<comment type="caution">
    <text evidence="8">The sequence shown here is derived from an EMBL/GenBank/DDBJ whole genome shotgun (WGS) entry which is preliminary data.</text>
</comment>
<feature type="transmembrane region" description="Helical" evidence="7">
    <location>
        <begin position="858"/>
        <end position="877"/>
    </location>
</feature>
<dbReference type="GO" id="GO:0016020">
    <property type="term" value="C:membrane"/>
    <property type="evidence" value="ECO:0007669"/>
    <property type="project" value="UniProtKB-SubCell"/>
</dbReference>
<proteinExistence type="inferred from homology"/>
<feature type="transmembrane region" description="Helical" evidence="7">
    <location>
        <begin position="650"/>
        <end position="668"/>
    </location>
</feature>
<gene>
    <name evidence="8" type="ORF">ACHHYP_14078</name>
</gene>
<feature type="transmembrane region" description="Helical" evidence="7">
    <location>
        <begin position="777"/>
        <end position="798"/>
    </location>
</feature>
<evidence type="ECO:0000256" key="5">
    <source>
        <dbReference type="ARBA" id="ARBA00022989"/>
    </source>
</evidence>
<feature type="transmembrane region" description="Helical" evidence="7">
    <location>
        <begin position="997"/>
        <end position="1020"/>
    </location>
</feature>
<feature type="transmembrane region" description="Helical" evidence="7">
    <location>
        <begin position="67"/>
        <end position="88"/>
    </location>
</feature>
<feature type="transmembrane region" description="Helical" evidence="7">
    <location>
        <begin position="278"/>
        <end position="298"/>
    </location>
</feature>
<keyword evidence="4 7" id="KW-0812">Transmembrane</keyword>
<comment type="subcellular location">
    <subcellularLocation>
        <location evidence="1">Membrane</location>
        <topology evidence="1">Multi-pass membrane protein</topology>
    </subcellularLocation>
</comment>
<dbReference type="EMBL" id="JNBR01002025">
    <property type="protein sequence ID" value="OQR83974.1"/>
    <property type="molecule type" value="Genomic_DNA"/>
</dbReference>
<feature type="transmembrane region" description="Helical" evidence="7">
    <location>
        <begin position="1032"/>
        <end position="1055"/>
    </location>
</feature>
<name>A0A1V9YE01_ACHHY</name>
<evidence type="ECO:0000256" key="7">
    <source>
        <dbReference type="SAM" id="Phobius"/>
    </source>
</evidence>
<accession>A0A1V9YE01</accession>
<feature type="transmembrane region" description="Helical" evidence="7">
    <location>
        <begin position="970"/>
        <end position="991"/>
    </location>
</feature>
<dbReference type="InterPro" id="IPR039309">
    <property type="entry name" value="BT1"/>
</dbReference>
<dbReference type="OrthoDB" id="69563at2759"/>
<evidence type="ECO:0000256" key="2">
    <source>
        <dbReference type="ARBA" id="ARBA00007015"/>
    </source>
</evidence>
<feature type="transmembrane region" description="Helical" evidence="7">
    <location>
        <begin position="357"/>
        <end position="377"/>
    </location>
</feature>
<feature type="transmembrane region" description="Helical" evidence="7">
    <location>
        <begin position="135"/>
        <end position="157"/>
    </location>
</feature>
<keyword evidence="9" id="KW-1185">Reference proteome</keyword>
<feature type="transmembrane region" description="Helical" evidence="7">
    <location>
        <begin position="712"/>
        <end position="733"/>
    </location>
</feature>
<sequence length="1169" mass="127529">MIKDDGPKKIWLYDEADLPTYFSGEVLQSSTTLQKASSMESPAPALNGALRPGGVLDILSREAIGLLAQYVAVGMIYGLLPALVYPVYIQYMNFNGYQAASYTTIVNICWSFKIFMGVLTDCFPLFGYKRKPYMVIGWLLALTCICIMTFTAFPAPYTGRGLASLPSATLKRIRGGNTTNLSVVELAQINAHSASEGGFWILLSTICSFGYMLADVAADAMVVEYAQREPILVRGRLQSIIYGTRFAASIIPQLIAGMCMNSFEYGGNFSWSITPNAAFGMLIVPCVFAIYCAVVFVVEERDVRPVFGAYMGRLWRLLELRVVWQICLFRFCSNFFFSFEATAVPTIKSAWANVDPLTNAIFGVLNTALMSAAIFACGRWGLNLNWRTAIGAATAAIAAIDASVLLSVTWNVTRSPYFFMGRLVPKALPSAIRFTISAFCAVEIADIGNEGAVNGLITTIVNLATPFSTVVYKVVDSYFDVSPENLATDSAAARWQVTYVLLISLGMKLFSLVFLVLLPPQKASLQWLKKRGGFNKGAAWGIVCGFSVALLFAIVSSIMALFPSTSCYRIAGGSGQAIVENGVAICGWLNPTDTVATKKIWLYDESIDGALTSYEDATLDLQPKDDDGALRPGGALDLTSREAMGLLGQYVAVGMFYGLLPSVAYPLFVQYMNFDGYQHASYTVLVNICWSLKVFFGILTDCFPIGGYKRKPYMLIGWLLALITVCVMTFLPFPAPYLGQGLRSKSEPVIAALRAGNLSVLSASDRLFVNVHANDDAAMWILLSCLCSFGYILADVAADAMVVQYAQREPIAIRGRIQATIYATRFAASLVPQAVTGFCMNGFEYGGSFTWSLGPNLIYAFLIIPGILALVCTYVLVVDERAEKPYLPDYLSRLWALLKLRVVWQICIFRFCSNVFFSFEATVVPIITAEWARVQPVSNAVSNILSSLISAACIFACGRWGLHWNWRASIAIATVAIVVIDATVLFCTTWGAVRNEFFFVGAFMPDVLPSAIRFVISTFCAVEIADMGNEGVVHSLVTSIVNLATPVATVAYKYVDSFFHVGRLEITLDTFEVRYKVSMMLALSFGIKLLSLGWLVLLPPQKAAVQWLKQRGGSSATVATIVIIFYVVAMVFSIATNVMTLYPSTACYRIAGGNGQPTVTDGVVVCRGG</sequence>
<evidence type="ECO:0000256" key="3">
    <source>
        <dbReference type="ARBA" id="ARBA00022448"/>
    </source>
</evidence>
<feature type="transmembrane region" description="Helical" evidence="7">
    <location>
        <begin position="239"/>
        <end position="258"/>
    </location>
</feature>
<dbReference type="Pfam" id="PF03092">
    <property type="entry name" value="BT1"/>
    <property type="match status" value="2"/>
</dbReference>
<dbReference type="STRING" id="1202772.A0A1V9YE01"/>
<feature type="transmembrane region" description="Helical" evidence="7">
    <location>
        <begin position="389"/>
        <end position="410"/>
    </location>
</feature>
<dbReference type="SUPFAM" id="SSF103473">
    <property type="entry name" value="MFS general substrate transporter"/>
    <property type="match status" value="2"/>
</dbReference>
<feature type="transmembrane region" description="Helical" evidence="7">
    <location>
        <begin position="819"/>
        <end position="838"/>
    </location>
</feature>
<dbReference type="Gene3D" id="1.20.1250.20">
    <property type="entry name" value="MFS general substrate transporter like domains"/>
    <property type="match status" value="2"/>
</dbReference>
<evidence type="ECO:0000256" key="6">
    <source>
        <dbReference type="ARBA" id="ARBA00023136"/>
    </source>
</evidence>
<keyword evidence="6 7" id="KW-0472">Membrane</keyword>
<feature type="transmembrane region" description="Helical" evidence="7">
    <location>
        <begin position="937"/>
        <end position="958"/>
    </location>
</feature>
<dbReference type="AlphaFoldDB" id="A0A1V9YE01"/>